<sequence>MILLLGFFFLKHTGVGNGIADSKVGIAIADFGVNADSKVGFGNADFGVGNVNADSKFGICNADSSCRIPKEVAKRIEAIRSKFLEADICRSGEDDLWAHVIRVRLGKCDKTLFWKDMCCIDLPFHTLFPSLFHLVVDPLAFVSQIVDPTLPDKVLWPDSGWQPVSLTDLITAASVKKVYRKATLCVHPDKVRSGSVQQKYIAEKVFDLLKMVLSDLANYDEEYCIIGKEESWNKFNSEELF</sequence>
<dbReference type="AlphaFoldDB" id="A0A843W3R0"/>
<dbReference type="GO" id="GO:0005737">
    <property type="term" value="C:cytoplasm"/>
    <property type="evidence" value="ECO:0007669"/>
    <property type="project" value="TreeGrafter"/>
</dbReference>
<gene>
    <name evidence="2" type="ORF">Taro_036689</name>
</gene>
<reference evidence="2" key="1">
    <citation type="submission" date="2017-07" db="EMBL/GenBank/DDBJ databases">
        <title>Taro Niue Genome Assembly and Annotation.</title>
        <authorList>
            <person name="Atibalentja N."/>
            <person name="Keating K."/>
            <person name="Fields C.J."/>
        </authorList>
    </citation>
    <scope>NUCLEOTIDE SEQUENCE</scope>
    <source>
        <strain evidence="2">Niue_2</strain>
        <tissue evidence="2">Leaf</tissue>
    </source>
</reference>
<dbReference type="Gene3D" id="1.10.287.110">
    <property type="entry name" value="DnaJ domain"/>
    <property type="match status" value="1"/>
</dbReference>
<dbReference type="OrthoDB" id="1717591at2759"/>
<name>A0A843W3R0_COLES</name>
<dbReference type="InterPro" id="IPR036869">
    <property type="entry name" value="J_dom_sf"/>
</dbReference>
<keyword evidence="1" id="KW-0732">Signal</keyword>
<protein>
    <submittedName>
        <fullName evidence="2">Uncharacterized protein</fullName>
    </submittedName>
</protein>
<feature type="chain" id="PRO_5032987510" evidence="1">
    <location>
        <begin position="17"/>
        <end position="241"/>
    </location>
</feature>
<accession>A0A843W3R0</accession>
<keyword evidence="3" id="KW-1185">Reference proteome</keyword>
<organism evidence="2 3">
    <name type="scientific">Colocasia esculenta</name>
    <name type="common">Wild taro</name>
    <name type="synonym">Arum esculentum</name>
    <dbReference type="NCBI Taxonomy" id="4460"/>
    <lineage>
        <taxon>Eukaryota</taxon>
        <taxon>Viridiplantae</taxon>
        <taxon>Streptophyta</taxon>
        <taxon>Embryophyta</taxon>
        <taxon>Tracheophyta</taxon>
        <taxon>Spermatophyta</taxon>
        <taxon>Magnoliopsida</taxon>
        <taxon>Liliopsida</taxon>
        <taxon>Araceae</taxon>
        <taxon>Aroideae</taxon>
        <taxon>Colocasieae</taxon>
        <taxon>Colocasia</taxon>
    </lineage>
</organism>
<proteinExistence type="predicted"/>
<evidence type="ECO:0000313" key="3">
    <source>
        <dbReference type="Proteomes" id="UP000652761"/>
    </source>
</evidence>
<dbReference type="PANTHER" id="PTHR23172:SF19">
    <property type="entry name" value="J DOMAIN-CONTAINING PROTEIN"/>
    <property type="match status" value="1"/>
</dbReference>
<dbReference type="EMBL" id="NMUH01003115">
    <property type="protein sequence ID" value="MQM03899.1"/>
    <property type="molecule type" value="Genomic_DNA"/>
</dbReference>
<feature type="signal peptide" evidence="1">
    <location>
        <begin position="1"/>
        <end position="16"/>
    </location>
</feature>
<comment type="caution">
    <text evidence="2">The sequence shown here is derived from an EMBL/GenBank/DDBJ whole genome shotgun (WGS) entry which is preliminary data.</text>
</comment>
<dbReference type="SUPFAM" id="SSF46565">
    <property type="entry name" value="Chaperone J-domain"/>
    <property type="match status" value="1"/>
</dbReference>
<dbReference type="Proteomes" id="UP000652761">
    <property type="component" value="Unassembled WGS sequence"/>
</dbReference>
<evidence type="ECO:0000256" key="1">
    <source>
        <dbReference type="SAM" id="SignalP"/>
    </source>
</evidence>
<dbReference type="GO" id="GO:0072318">
    <property type="term" value="P:clathrin coat disassembly"/>
    <property type="evidence" value="ECO:0007669"/>
    <property type="project" value="TreeGrafter"/>
</dbReference>
<evidence type="ECO:0000313" key="2">
    <source>
        <dbReference type="EMBL" id="MQM03899.1"/>
    </source>
</evidence>
<dbReference type="PANTHER" id="PTHR23172">
    <property type="entry name" value="AUXILIN/CYCLIN G-ASSOCIATED KINASE-RELATED"/>
    <property type="match status" value="1"/>
</dbReference>
<dbReference type="GO" id="GO:0072583">
    <property type="term" value="P:clathrin-dependent endocytosis"/>
    <property type="evidence" value="ECO:0007669"/>
    <property type="project" value="TreeGrafter"/>
</dbReference>
<dbReference type="GO" id="GO:0031982">
    <property type="term" value="C:vesicle"/>
    <property type="evidence" value="ECO:0007669"/>
    <property type="project" value="TreeGrafter"/>
</dbReference>
<dbReference type="GO" id="GO:0030276">
    <property type="term" value="F:clathrin binding"/>
    <property type="evidence" value="ECO:0007669"/>
    <property type="project" value="TreeGrafter"/>
</dbReference>